<dbReference type="InterPro" id="IPR005791">
    <property type="entry name" value="SecD"/>
</dbReference>
<evidence type="ECO:0000256" key="4">
    <source>
        <dbReference type="ARBA" id="ARBA00022692"/>
    </source>
</evidence>
<dbReference type="PANTHER" id="PTHR30081">
    <property type="entry name" value="PROTEIN-EXPORT MEMBRANE PROTEIN SEC"/>
    <property type="match status" value="1"/>
</dbReference>
<keyword evidence="7" id="KW-0811">Translocation</keyword>
<evidence type="ECO:0000256" key="1">
    <source>
        <dbReference type="ARBA" id="ARBA00004651"/>
    </source>
</evidence>
<feature type="transmembrane region" description="Helical" evidence="9">
    <location>
        <begin position="7"/>
        <end position="27"/>
    </location>
</feature>
<evidence type="ECO:0000259" key="12">
    <source>
        <dbReference type="Pfam" id="PF22599"/>
    </source>
</evidence>
<dbReference type="Gene3D" id="1.20.1640.10">
    <property type="entry name" value="Multidrug efflux transporter AcrB transmembrane domain"/>
    <property type="match status" value="1"/>
</dbReference>
<feature type="transmembrane region" description="Helical" evidence="9">
    <location>
        <begin position="433"/>
        <end position="451"/>
    </location>
</feature>
<feature type="transmembrane region" description="Helical" evidence="9">
    <location>
        <begin position="537"/>
        <end position="561"/>
    </location>
</feature>
<feature type="domain" description="SecDF P1 head subdomain" evidence="12">
    <location>
        <begin position="289"/>
        <end position="387"/>
    </location>
</feature>
<feature type="transmembrane region" description="Helical" evidence="9">
    <location>
        <begin position="401"/>
        <end position="426"/>
    </location>
</feature>
<dbReference type="GO" id="GO:0006886">
    <property type="term" value="P:intracellular protein transport"/>
    <property type="evidence" value="ECO:0007669"/>
    <property type="project" value="InterPro"/>
</dbReference>
<feature type="transmembrane region" description="Helical" evidence="9">
    <location>
        <begin position="514"/>
        <end position="531"/>
    </location>
</feature>
<comment type="subcellular location">
    <subcellularLocation>
        <location evidence="1">Cell membrane</location>
        <topology evidence="1">Multi-pass membrane protein</topology>
    </subcellularLocation>
</comment>
<keyword evidence="4 9" id="KW-0812">Transmembrane</keyword>
<comment type="caution">
    <text evidence="13">The sequence shown here is derived from an EMBL/GenBank/DDBJ whole genome shotgun (WGS) entry which is preliminary data.</text>
</comment>
<dbReference type="GO" id="GO:0005886">
    <property type="term" value="C:plasma membrane"/>
    <property type="evidence" value="ECO:0007669"/>
    <property type="project" value="UniProtKB-SubCell"/>
</dbReference>
<name>K1X5E0_9BACT</name>
<evidence type="ECO:0000259" key="11">
    <source>
        <dbReference type="Pfam" id="PF21760"/>
    </source>
</evidence>
<dbReference type="PANTHER" id="PTHR30081:SF1">
    <property type="entry name" value="PROTEIN TRANSLOCASE SUBUNIT SECD"/>
    <property type="match status" value="1"/>
</dbReference>
<evidence type="ECO:0000256" key="8">
    <source>
        <dbReference type="ARBA" id="ARBA00023136"/>
    </source>
</evidence>
<keyword evidence="3" id="KW-1003">Cell membrane</keyword>
<dbReference type="InterPro" id="IPR055344">
    <property type="entry name" value="SecD_SecF_C_bact"/>
</dbReference>
<evidence type="ECO:0000256" key="9">
    <source>
        <dbReference type="SAM" id="Phobius"/>
    </source>
</evidence>
<evidence type="ECO:0000313" key="13">
    <source>
        <dbReference type="EMBL" id="EKD25415.1"/>
    </source>
</evidence>
<dbReference type="Gene3D" id="3.30.1360.200">
    <property type="match status" value="1"/>
</dbReference>
<proteinExistence type="predicted"/>
<dbReference type="GO" id="GO:0015450">
    <property type="term" value="F:protein-transporting ATPase activity"/>
    <property type="evidence" value="ECO:0007669"/>
    <property type="project" value="InterPro"/>
</dbReference>
<accession>K1X5E0</accession>
<dbReference type="NCBIfam" id="TIGR01129">
    <property type="entry name" value="secD"/>
    <property type="match status" value="1"/>
</dbReference>
<dbReference type="InterPro" id="IPR048631">
    <property type="entry name" value="SecD_1st"/>
</dbReference>
<dbReference type="Pfam" id="PF22599">
    <property type="entry name" value="SecDF_P1_head"/>
    <property type="match status" value="1"/>
</dbReference>
<dbReference type="InterPro" id="IPR054384">
    <property type="entry name" value="SecDF_P1_head"/>
</dbReference>
<evidence type="ECO:0000256" key="2">
    <source>
        <dbReference type="ARBA" id="ARBA00022448"/>
    </source>
</evidence>
<dbReference type="Gene3D" id="3.30.70.3220">
    <property type="match status" value="1"/>
</dbReference>
<dbReference type="Pfam" id="PF21760">
    <property type="entry name" value="SecD_1st"/>
    <property type="match status" value="1"/>
</dbReference>
<feature type="transmembrane region" description="Helical" evidence="9">
    <location>
        <begin position="457"/>
        <end position="480"/>
    </location>
</feature>
<protein>
    <submittedName>
        <fullName evidence="13">Bifunctional preprotein translocase subunit SecD/SecF</fullName>
    </submittedName>
</protein>
<evidence type="ECO:0000256" key="3">
    <source>
        <dbReference type="ARBA" id="ARBA00022475"/>
    </source>
</evidence>
<dbReference type="EMBL" id="AMFJ01036071">
    <property type="protein sequence ID" value="EKD25415.1"/>
    <property type="molecule type" value="Genomic_DNA"/>
</dbReference>
<evidence type="ECO:0000256" key="7">
    <source>
        <dbReference type="ARBA" id="ARBA00023010"/>
    </source>
</evidence>
<evidence type="ECO:0000256" key="5">
    <source>
        <dbReference type="ARBA" id="ARBA00022927"/>
    </source>
</evidence>
<keyword evidence="5" id="KW-0653">Protein transport</keyword>
<dbReference type="InterPro" id="IPR022813">
    <property type="entry name" value="SecD/SecF_arch_bac"/>
</dbReference>
<sequence length="568" mass="62634">MKISKQTIFTVLFIVSLIFVAFVGRTFDPQTGTRNFILTSNGFSHFRKGLDVSGGTRLVYKISYDKYEKVYTNATELAAVKQTIETIIMKNIDSRISKLGVSDYKAYVQKLDNQNYIVVEIGGIADLDQAKELIGKTLELEFKLQNPENPTATTIAARKTLAGKVLAEVKKDPDHISALLEGRMSENIYHSIYTGNTLDQLPDMYKNNPKLLADAEIGKVYGLIEGNYATIYPQTDNALTQGTGVKLDGYTMFRVVERKEGKDLSGNASTIYVFEDVFVQDRETRIPATDGQNILNGAYFKFANTSTSEMGEPVVVINLDDKGKEVFCNVTQANIQKPMAIFVGGNLLTAPNIQSKICGGTAEINGSFTVDSAKQLSNALNEGTLPAPLILMQEEKINPSLGVNALTGALRAGLAWLIAIMILLYCMYGYRKMLLTGIVLITFLTVLAAIMKLTDYALSLSGIAAIILSIGMWVDANILIYERLREELKEGKSIVWAIDTAKDRSRSAIRDGQISTGLIAFVLFSMGTNMFKGFGSMMIITMLLTLLFNVPLTKMLLHAFYDPKKLTK</sequence>
<dbReference type="SUPFAM" id="SSF82866">
    <property type="entry name" value="Multidrug efflux transporter AcrB transmembrane domain"/>
    <property type="match status" value="1"/>
</dbReference>
<feature type="domain" description="Protein export membrane protein SecD/SecF C-terminal" evidence="10">
    <location>
        <begin position="392"/>
        <end position="544"/>
    </location>
</feature>
<feature type="domain" description="Protein translocase subunit SecDF P1" evidence="11">
    <location>
        <begin position="90"/>
        <end position="146"/>
    </location>
</feature>
<keyword evidence="6 9" id="KW-1133">Transmembrane helix</keyword>
<dbReference type="AlphaFoldDB" id="K1X5E0"/>
<dbReference type="InterPro" id="IPR048634">
    <property type="entry name" value="SecD_SecF_C"/>
</dbReference>
<gene>
    <name evidence="13" type="primary">secD</name>
    <name evidence="13" type="ORF">ACD_80C00064G0002</name>
</gene>
<organism evidence="13">
    <name type="scientific">uncultured bacterium</name>
    <name type="common">gcode 4</name>
    <dbReference type="NCBI Taxonomy" id="1234023"/>
    <lineage>
        <taxon>Bacteria</taxon>
        <taxon>environmental samples</taxon>
    </lineage>
</organism>
<evidence type="ECO:0000259" key="10">
    <source>
        <dbReference type="Pfam" id="PF02355"/>
    </source>
</evidence>
<dbReference type="NCBIfam" id="TIGR00916">
    <property type="entry name" value="2A0604s01"/>
    <property type="match status" value="1"/>
</dbReference>
<dbReference type="Pfam" id="PF02355">
    <property type="entry name" value="SecD_SecF_C"/>
    <property type="match status" value="1"/>
</dbReference>
<keyword evidence="8 9" id="KW-0472">Membrane</keyword>
<reference evidence="13" key="1">
    <citation type="journal article" date="2012" name="Science">
        <title>Fermentation, hydrogen, and sulfur metabolism in multiple uncultivated bacterial phyla.</title>
        <authorList>
            <person name="Wrighton K.C."/>
            <person name="Thomas B.C."/>
            <person name="Sharon I."/>
            <person name="Miller C.S."/>
            <person name="Castelle C.J."/>
            <person name="VerBerkmoes N.C."/>
            <person name="Wilkins M.J."/>
            <person name="Hettich R.L."/>
            <person name="Lipton M.S."/>
            <person name="Williams K.H."/>
            <person name="Long P.E."/>
            <person name="Banfield J.F."/>
        </authorList>
    </citation>
    <scope>NUCLEOTIDE SEQUENCE [LARGE SCALE GENOMIC DNA]</scope>
</reference>
<keyword evidence="2" id="KW-0813">Transport</keyword>
<evidence type="ECO:0000256" key="6">
    <source>
        <dbReference type="ARBA" id="ARBA00022989"/>
    </source>
</evidence>